<evidence type="ECO:0000259" key="1">
    <source>
        <dbReference type="PROSITE" id="PS50801"/>
    </source>
</evidence>
<dbReference type="InterPro" id="IPR002645">
    <property type="entry name" value="STAS_dom"/>
</dbReference>
<dbReference type="PANTHER" id="PTHR33495">
    <property type="entry name" value="ANTI-SIGMA FACTOR ANTAGONIST TM_1081-RELATED-RELATED"/>
    <property type="match status" value="1"/>
</dbReference>
<dbReference type="OrthoDB" id="129620at2"/>
<keyword evidence="3" id="KW-1185">Reference proteome</keyword>
<dbReference type="SUPFAM" id="SSF52091">
    <property type="entry name" value="SpoIIaa-like"/>
    <property type="match status" value="1"/>
</dbReference>
<proteinExistence type="predicted"/>
<dbReference type="Proteomes" id="UP000253606">
    <property type="component" value="Chromosome"/>
</dbReference>
<evidence type="ECO:0000313" key="3">
    <source>
        <dbReference type="Proteomes" id="UP000253606"/>
    </source>
</evidence>
<dbReference type="KEGG" id="abas:ACPOL_5412"/>
<evidence type="ECO:0000313" key="2">
    <source>
        <dbReference type="EMBL" id="AXC14660.1"/>
    </source>
</evidence>
<dbReference type="EMBL" id="CP030840">
    <property type="protein sequence ID" value="AXC14660.1"/>
    <property type="molecule type" value="Genomic_DNA"/>
</dbReference>
<name>A0A2Z5G6R2_9BACT</name>
<dbReference type="CDD" id="cd07043">
    <property type="entry name" value="STAS_anti-anti-sigma_factors"/>
    <property type="match status" value="1"/>
</dbReference>
<accession>A0A2Z5G6R2</accession>
<dbReference type="Pfam" id="PF01740">
    <property type="entry name" value="STAS"/>
    <property type="match status" value="1"/>
</dbReference>
<dbReference type="RefSeq" id="WP_114209391.1">
    <property type="nucleotide sequence ID" value="NZ_CP030840.1"/>
</dbReference>
<gene>
    <name evidence="2" type="ORF">ACPOL_5412</name>
</gene>
<protein>
    <recommendedName>
        <fullName evidence="1">STAS domain-containing protein</fullName>
    </recommendedName>
</protein>
<dbReference type="GO" id="GO:0043856">
    <property type="term" value="F:anti-sigma factor antagonist activity"/>
    <property type="evidence" value="ECO:0007669"/>
    <property type="project" value="TreeGrafter"/>
</dbReference>
<sequence>MQQDPLSINSHPGKSADTLVLEFEGPLTLSNLFAFQAELRKDSAPLTILDLSKVPYMDSAGMGAIINFHISCTKNHRKLVLAGVNDRVKTLFELTNTDKLLKLVPTAGDAE</sequence>
<reference evidence="2 3" key="1">
    <citation type="journal article" date="2018" name="Front. Microbiol.">
        <title>Hydrolytic Capabilities as a Key to Environmental Success: Chitinolytic and Cellulolytic Acidobacteria From Acidic Sub-arctic Soils and Boreal Peatlands.</title>
        <authorList>
            <person name="Belova S.E."/>
            <person name="Ravin N.V."/>
            <person name="Pankratov T.A."/>
            <person name="Rakitin A.L."/>
            <person name="Ivanova A.A."/>
            <person name="Beletsky A.V."/>
            <person name="Mardanov A.V."/>
            <person name="Sinninghe Damste J.S."/>
            <person name="Dedysh S.N."/>
        </authorList>
    </citation>
    <scope>NUCLEOTIDE SEQUENCE [LARGE SCALE GENOMIC DNA]</scope>
    <source>
        <strain evidence="2 3">SBC82</strain>
    </source>
</reference>
<feature type="domain" description="STAS" evidence="1">
    <location>
        <begin position="17"/>
        <end position="111"/>
    </location>
</feature>
<dbReference type="PANTHER" id="PTHR33495:SF2">
    <property type="entry name" value="ANTI-SIGMA FACTOR ANTAGONIST TM_1081-RELATED"/>
    <property type="match status" value="1"/>
</dbReference>
<dbReference type="AlphaFoldDB" id="A0A2Z5G6R2"/>
<dbReference type="PROSITE" id="PS50801">
    <property type="entry name" value="STAS"/>
    <property type="match status" value="1"/>
</dbReference>
<dbReference type="Gene3D" id="3.30.750.24">
    <property type="entry name" value="STAS domain"/>
    <property type="match status" value="1"/>
</dbReference>
<organism evidence="2 3">
    <name type="scientific">Acidisarcina polymorpha</name>
    <dbReference type="NCBI Taxonomy" id="2211140"/>
    <lineage>
        <taxon>Bacteria</taxon>
        <taxon>Pseudomonadati</taxon>
        <taxon>Acidobacteriota</taxon>
        <taxon>Terriglobia</taxon>
        <taxon>Terriglobales</taxon>
        <taxon>Acidobacteriaceae</taxon>
        <taxon>Acidisarcina</taxon>
    </lineage>
</organism>
<dbReference type="InterPro" id="IPR036513">
    <property type="entry name" value="STAS_dom_sf"/>
</dbReference>